<dbReference type="Gene3D" id="3.40.50.620">
    <property type="entry name" value="HUPs"/>
    <property type="match status" value="1"/>
</dbReference>
<accession>A0ABW7CVH8</accession>
<feature type="binding site" evidence="7">
    <location>
        <begin position="9"/>
        <end position="13"/>
    </location>
    <ligand>
        <name>L-glutamate</name>
        <dbReference type="ChEBI" id="CHEBI:29985"/>
    </ligand>
</feature>
<keyword evidence="5 7" id="KW-0067">ATP-binding</keyword>
<gene>
    <name evidence="10" type="primary">gluQRS</name>
    <name evidence="7" type="synonym">gluQ</name>
    <name evidence="10" type="ORF">ACEU0G_002964</name>
</gene>
<evidence type="ECO:0000256" key="2">
    <source>
        <dbReference type="ARBA" id="ARBA00022723"/>
    </source>
</evidence>
<keyword evidence="3 7" id="KW-0547">Nucleotide-binding</keyword>
<protein>
    <recommendedName>
        <fullName evidence="7">Glutamyl-Q tRNA(Asp) synthetase</fullName>
        <shortName evidence="7">Glu-Q-RSs</shortName>
        <ecNumber evidence="7">6.1.1.-</ecNumber>
    </recommendedName>
</protein>
<dbReference type="EC" id="6.1.1.-" evidence="7"/>
<keyword evidence="8" id="KW-0648">Protein biosynthesis</keyword>
<dbReference type="PRINTS" id="PR00987">
    <property type="entry name" value="TRNASYNTHGLU"/>
</dbReference>
<dbReference type="HAMAP" id="MF_01428">
    <property type="entry name" value="Glu_Q_tRNA_synth"/>
    <property type="match status" value="1"/>
</dbReference>
<dbReference type="Pfam" id="PF00749">
    <property type="entry name" value="tRNA-synt_1c"/>
    <property type="match status" value="1"/>
</dbReference>
<feature type="binding site" evidence="7">
    <location>
        <position position="189"/>
    </location>
    <ligand>
        <name>L-glutamate</name>
        <dbReference type="ChEBI" id="CHEBI:29985"/>
    </ligand>
</feature>
<reference evidence="10 11" key="1">
    <citation type="submission" date="2024-09" db="EMBL/GenBank/DDBJ databases">
        <authorList>
            <consortium name="All-Russian atlas of soil microorganisms"/>
            <consortium name="as a basis for the search for new antimicrobial producers and enzymes with unique properties"/>
            <person name="Sokolova E.A."/>
            <person name="Voronina E.N."/>
        </authorList>
    </citation>
    <scope>NUCLEOTIDE SEQUENCE [LARGE SCALE GENOMIC DNA]</scope>
    <source>
        <strain evidence="10 11">AF-22b-331.1</strain>
    </source>
</reference>
<comment type="similarity">
    <text evidence="7">Belongs to the class-I aminoacyl-tRNA synthetase family. GluQ subfamily.</text>
</comment>
<sequence>MSISPYRGRFAPSPTGPLHPGSLLAALGSWLLARHARGQWLVRIEDVDPPRTVPGAVDQQLATLAALGLASDGPIVHQRQRDALYQQALDRLLADGKAFACHCSRSDLADAGGIHHHCVARSARAQPAIRLRVPPGSTVAFVDGLRGAIQQDVYAEVGDFVLRRADGYWAYQLAVVVDDHAQGITDVVRGADLLDSTPRQILLQRALGLPTPAYLHLPLLLDDTGRKLSKSEAAHPLDPAHPLPALRQAWAALGQDPGCLPADGSPAALLARASAGFDPARLPRHDIGPAMPPA</sequence>
<evidence type="ECO:0000313" key="10">
    <source>
        <dbReference type="EMBL" id="MFG6108965.1"/>
    </source>
</evidence>
<evidence type="ECO:0000256" key="1">
    <source>
        <dbReference type="ARBA" id="ARBA00022598"/>
    </source>
</evidence>
<comment type="caution">
    <text evidence="7">Lacks conserved residue(s) required for the propagation of feature annotation.</text>
</comment>
<name>A0ABW7CVH8_9GAMM</name>
<dbReference type="InterPro" id="IPR014729">
    <property type="entry name" value="Rossmann-like_a/b/a_fold"/>
</dbReference>
<evidence type="ECO:0000256" key="5">
    <source>
        <dbReference type="ARBA" id="ARBA00022840"/>
    </source>
</evidence>
<dbReference type="Proteomes" id="UP001605261">
    <property type="component" value="Unassembled WGS sequence"/>
</dbReference>
<feature type="binding site" evidence="7">
    <location>
        <position position="230"/>
    </location>
    <ligand>
        <name>ATP</name>
        <dbReference type="ChEBI" id="CHEBI:30616"/>
    </ligand>
</feature>
<evidence type="ECO:0000313" key="11">
    <source>
        <dbReference type="Proteomes" id="UP001605261"/>
    </source>
</evidence>
<dbReference type="InterPro" id="IPR049940">
    <property type="entry name" value="GluQ/Sye"/>
</dbReference>
<dbReference type="InterPro" id="IPR022380">
    <property type="entry name" value="Glu-Q_tRNA(Asp)_Synthase"/>
</dbReference>
<evidence type="ECO:0000256" key="8">
    <source>
        <dbReference type="RuleBase" id="RU363037"/>
    </source>
</evidence>
<evidence type="ECO:0000256" key="6">
    <source>
        <dbReference type="ARBA" id="ARBA00023146"/>
    </source>
</evidence>
<dbReference type="InterPro" id="IPR000924">
    <property type="entry name" value="Glu/Gln-tRNA-synth"/>
</dbReference>
<evidence type="ECO:0000256" key="3">
    <source>
        <dbReference type="ARBA" id="ARBA00022741"/>
    </source>
</evidence>
<dbReference type="EMBL" id="JBHGCJ010000004">
    <property type="protein sequence ID" value="MFG6108965.1"/>
    <property type="molecule type" value="Genomic_DNA"/>
</dbReference>
<dbReference type="RefSeq" id="WP_259203469.1">
    <property type="nucleotide sequence ID" value="NZ_JBHGCJ010000004.1"/>
</dbReference>
<keyword evidence="4" id="KW-0862">Zinc</keyword>
<comment type="function">
    <text evidence="7">Catalyzes the tRNA-independent activation of glutamate in presence of ATP and the subsequent transfer of glutamate onto a tRNA(Asp). Glutamate is transferred on the 2-amino-5-(4,5-dihydroxy-2-cyclopenten-1-yl) moiety of the queuosine in the wobble position of the QUC anticodon.</text>
</comment>
<keyword evidence="6 7" id="KW-0030">Aminoacyl-tRNA synthetase</keyword>
<evidence type="ECO:0000259" key="9">
    <source>
        <dbReference type="Pfam" id="PF00749"/>
    </source>
</evidence>
<dbReference type="GO" id="GO:0016874">
    <property type="term" value="F:ligase activity"/>
    <property type="evidence" value="ECO:0007669"/>
    <property type="project" value="UniProtKB-KW"/>
</dbReference>
<dbReference type="PANTHER" id="PTHR43311:SF1">
    <property type="entry name" value="GLUTAMYL-Q TRNA(ASP) SYNTHETASE"/>
    <property type="match status" value="1"/>
</dbReference>
<proteinExistence type="inferred from homology"/>
<keyword evidence="11" id="KW-1185">Reference proteome</keyword>
<feature type="binding site" evidence="7">
    <location>
        <position position="171"/>
    </location>
    <ligand>
        <name>L-glutamate</name>
        <dbReference type="ChEBI" id="CHEBI:29985"/>
    </ligand>
</feature>
<feature type="short sequence motif" description="'HIGH' region" evidence="7">
    <location>
        <begin position="12"/>
        <end position="22"/>
    </location>
</feature>
<dbReference type="NCBIfam" id="TIGR03838">
    <property type="entry name" value="queuosine_YadB"/>
    <property type="match status" value="1"/>
</dbReference>
<dbReference type="PANTHER" id="PTHR43311">
    <property type="entry name" value="GLUTAMATE--TRNA LIGASE"/>
    <property type="match status" value="1"/>
</dbReference>
<keyword evidence="1 7" id="KW-0436">Ligase</keyword>
<dbReference type="SUPFAM" id="SSF52374">
    <property type="entry name" value="Nucleotidylyl transferase"/>
    <property type="match status" value="1"/>
</dbReference>
<dbReference type="InterPro" id="IPR020058">
    <property type="entry name" value="Glu/Gln-tRNA-synth_Ib_cat-dom"/>
</dbReference>
<keyword evidence="2" id="KW-0479">Metal-binding</keyword>
<evidence type="ECO:0000256" key="7">
    <source>
        <dbReference type="HAMAP-Rule" id="MF_01428"/>
    </source>
</evidence>
<feature type="binding site" evidence="7">
    <location>
        <position position="45"/>
    </location>
    <ligand>
        <name>L-glutamate</name>
        <dbReference type="ChEBI" id="CHEBI:29985"/>
    </ligand>
</feature>
<evidence type="ECO:0000256" key="4">
    <source>
        <dbReference type="ARBA" id="ARBA00022833"/>
    </source>
</evidence>
<organism evidence="10 11">
    <name type="scientific">Stenotrophomonas nematodicola</name>
    <dbReference type="NCBI Taxonomy" id="2656746"/>
    <lineage>
        <taxon>Bacteria</taxon>
        <taxon>Pseudomonadati</taxon>
        <taxon>Pseudomonadota</taxon>
        <taxon>Gammaproteobacteria</taxon>
        <taxon>Lysobacterales</taxon>
        <taxon>Lysobacteraceae</taxon>
        <taxon>Stenotrophomonas</taxon>
    </lineage>
</organism>
<feature type="short sequence motif" description="'KMSKS' region" evidence="7">
    <location>
        <begin position="227"/>
        <end position="231"/>
    </location>
</feature>
<comment type="caution">
    <text evidence="10">The sequence shown here is derived from an EMBL/GenBank/DDBJ whole genome shotgun (WGS) entry which is preliminary data.</text>
</comment>
<feature type="domain" description="Glutamyl/glutaminyl-tRNA synthetase class Ib catalytic" evidence="9">
    <location>
        <begin position="7"/>
        <end position="232"/>
    </location>
</feature>
<dbReference type="NCBIfam" id="NF004314">
    <property type="entry name" value="PRK05710.1-3"/>
    <property type="match status" value="1"/>
</dbReference>